<dbReference type="SUPFAM" id="SSF49785">
    <property type="entry name" value="Galactose-binding domain-like"/>
    <property type="match status" value="1"/>
</dbReference>
<evidence type="ECO:0000256" key="6">
    <source>
        <dbReference type="SAM" id="MobiDB-lite"/>
    </source>
</evidence>
<dbReference type="GO" id="GO:0004553">
    <property type="term" value="F:hydrolase activity, hydrolyzing O-glycosyl compounds"/>
    <property type="evidence" value="ECO:0007669"/>
    <property type="project" value="UniProtKB-ARBA"/>
</dbReference>
<evidence type="ECO:0000313" key="11">
    <source>
        <dbReference type="Proteomes" id="UP000054172"/>
    </source>
</evidence>
<sequence>MQGVGQPPVRIAGRSIAPLRGSDTHPQQKGARSSSKSSESLGISTNGYRNALVQLSALPSAAEQAQLERAGITLGDYLGGYAYWALVRDGVDLRQAQRGTTLISAVAVRPEWKLPEVLQGHGNTAGRQANTVPSSPKIPAYARTSAGEVKVVIHFAPNATEELVAKTLIELDAKDLRIASTFRTASVALPLQSVMALAERPWVLAVQLQSPPAVTTNYSGRQLGRANILGLPVSLGGRGLTGQGVRIGIWDANVTSHLDFGERVHPQEYEMYDTHGTHVAGTVLGAGLIDPDGRGMAPQAEAWTYNFNTQKNGLSAQQEMEIARQRFGISLTQNSYGLALSYLCADYKALVYRADDYWIDFLTGYFPTLTHIFAAGNDGESCQELMLREYGKPGYGTNTNRAKNAIHVGTVNEVGELASTSSRGPQDDGRLFPTICAKGVDVWSTMLGNTYAKMSGTSMACPTVTGTAALIQQRYGQLHQGRHIRADLLKGLLANTATDAGVKGPDFQYGYGIMNGEKATLALEQGQYLFDSVATGDSRMKRIAIPANCQGLRVMLVWTDPPTKKAQYWGDKTLINNLDLSLTANGTPYLPWVCNPAKGKVDRPATRRVDTLNNVEQITLTADELAGTSSVEVTVKGAEVGTGTQRYVLTWWFDGGSPRVVAPGNGELLVPDELAFLNLENVESPFRLELSYDGGQTYPYSTEYSHFHEHTLIKIPADAPLTSQALIRITDAKGQIATSAHPFTIAPQVQKVSLRSTPCSLGGWQLEWDTVTTATQGYEVLIANPKTAEFASLGHTNEATTCTFTIPPEKMEGMDYPIFTVAVRLPDGTLGKRAANGAVGTATKAIKLTPTDIPFTERFSHYPSRFLGEKHGENMVTWCLNSTLGDLPAGSNVMMTGCKAPNENFNTTDYFAPENADNQTTITICELDLEGIPADQPLYLHLSGAMVNKDVPTGSTAQMRVLDNGLVLKSIEGTEIQKTTRYDQEWYFALEPGKKHTIAIEYAGNVANDILYFTQLSVERPNYHKAVQLSLVQAPKNGPNLKQETFRLLLENLGQQPLENLLVKAYRGGKWVGSYPVEKLYGHAKHPFEMRLDLATDKELGELIDIAFECVVNPEEPTANGRVEHRVNSMGAVIPMGTTTLESTAIGPIPLDPRTVHSIGGTVYFTDNGGYLGNHSEIQITHTQLKPADRSKKVRVRFLEFNTQGDKAALYVYTKHITNLNTKGERERAKLSGSNLKLPMEFISEAPDGEITFYFHAYEQASAPGWLAVVDLVEDKNPLALLRAEATLLGSAPTGQVPIKVRVLNRWLKEQKGVKIRVIAGKTNIVQEVDLPQGEQEIVLDQKLELPLGTSLPMQVAIEGEDTHGADNEINTFAIYDRYCIPPAYGTSAAVADTITALQKRYPLSRRATGAIRYALPEKAVTLYKEEGETPVTISTQGIVPPGCSMAAWVDWDDNGEFTQEERATAPLLAGKNSLATLTLNPTAAQPGLKRMRIAIAPTQRLGTPCSSTEDGDVQDCYINLLDGHYPEHGDLAITQVDAGGWGKPRSDQEVKITIKNLSNSTFTGKLKATLTVDGGTPQEEELTCADVLPPYNGTTTLTLANKAALTTVGKHTVRVEIEEMPASNKENNTASTDIWIAVPQTDGDFYALNIESYQRENERIVVNSVAEKLSAAYMDLNGPKPITLEAVFRTDRAQFGELISAPGLRVFTTYLLAGYPIPDNAILVQVGGVKLLWSGKGTITPSKWHHIALVFNEVSFLDSKVHLFIDGVETPLTNYTNQQAHPTFDNENQQYSLSLMSKVDGQLKLFRAWAEDKTAELPRLQYTYVRQADNTLPPGCLAEFTFDEGPRNALSLSPSGDVGTITAGNDARIEATDGGIWQKVNALIANIQLDHQNSYAEVVENQKYEITFALGTPKTTPIKGVIAPAWPTLQFTYKGAAIDANTPFDFSSGEATITASGKLFGRSISQEISLVFKEDLSGAADLTKITLSKAANPGLKDDITTTVSARQVGIAIPESKGRLENPAKTRLTYEISPAAKLFHNGQELPNGGELDLSAPTVVEVVAANGHRQGYELRLEQEQSIVWTPTKTAFTYGDTPVAVDAIASSGQKLTFTSSNATVATVLDGKLIIGTPGSTTITALQPGENGFGPATPVAHEITVAKKAIDITPKIADVPLGKPIAWDYNFTTLVKQEDIWSMPNPLGKNAFRVLNADNEELPVDAILPIGIYTAKAGSGYEDSNYIYTPKDATFSVVQGKLWAVTLTVVTPNGDPIPDAAVLLGKADQRTNTQGICQWCLEAGSQYPITVMKEGYGTVNETVDLTEGASIARTITLQPATITLTYTAGSHGILLGNAVQKLAPGNAGEAVWAVPETGYRFDKWSDGQANNPRLDTAVTHGFTVEAAFSKQTYTLTYSLEAGGRLASGAATQTVEAGADGAEVTVEPEEGYFFVGWSDGNTSPARTERAVSGNVAIVARFAKYQTLPHFNDFEARQLSDGWYSISTGKTPAPWAVTNLDAEETKSLDGYYALIDGNAYGQDANVETYLYSPKFRLEGVTTDVIISADYWFRWFSGADEFDLEYSVDGGAWTQLGTVERDDKRRRIQETIPVATLQNRQTLQFRWHYKAVWGYFAMIDNVAVVAAQSEPFTLSYVADPAEAGTFWIPTSTGFNQITQQRVNQGGFPAPVTARPASNYRFYKWSDGTTSILLQPQQPVFASQTITARFVKMNEAIIAYRANPEEGGHFTIDGQPAVEQLVAIGTVPKAVTAVPAQGYRLAYWNDNGDTNPTHVLSQKTRDNAEVVATFVRIQGQAVTIEVTDGKNPLPDALVKVGGDSLTTSTDGKALFDLKEGTYTCTVTKEGYQRATKAFAVANSPVTLQVALSQKDDNPDPTVEVQDPLAHVEALPNPFSAELTLSGLKDTERVRIFDARGLELLSTPTNGVERLTLQLEYLPTGLYLVVVEGQKAQKSLRVVKM</sequence>
<dbReference type="SUPFAM" id="SSF52743">
    <property type="entry name" value="Subtilisin-like"/>
    <property type="match status" value="1"/>
</dbReference>
<evidence type="ECO:0000256" key="5">
    <source>
        <dbReference type="PROSITE-ProRule" id="PRU01240"/>
    </source>
</evidence>
<dbReference type="EMBL" id="LIIK01000015">
    <property type="protein sequence ID" value="KQM08989.1"/>
    <property type="molecule type" value="Genomic_DNA"/>
</dbReference>
<dbReference type="InterPro" id="IPR015500">
    <property type="entry name" value="Peptidase_S8_subtilisin-rel"/>
</dbReference>
<dbReference type="Gene3D" id="2.60.120.200">
    <property type="match status" value="1"/>
</dbReference>
<dbReference type="InterPro" id="IPR013320">
    <property type="entry name" value="ConA-like_dom_sf"/>
</dbReference>
<evidence type="ECO:0000256" key="4">
    <source>
        <dbReference type="ARBA" id="ARBA00022825"/>
    </source>
</evidence>
<protein>
    <recommendedName>
        <fullName evidence="12">Peptidase S8/S53 domain-containing protein</fullName>
    </recommendedName>
</protein>
<dbReference type="STRING" id="1702214.AL399_04150"/>
<dbReference type="InterPro" id="IPR044060">
    <property type="entry name" value="Bacterial_rp_domain"/>
</dbReference>
<evidence type="ECO:0000256" key="3">
    <source>
        <dbReference type="ARBA" id="ARBA00022801"/>
    </source>
</evidence>
<dbReference type="Proteomes" id="UP000054172">
    <property type="component" value="Unassembled WGS sequence"/>
</dbReference>
<feature type="domain" description="Bacterial repeat" evidence="8">
    <location>
        <begin position="2669"/>
        <end position="2721"/>
    </location>
</feature>
<dbReference type="Gene3D" id="2.60.40.1080">
    <property type="match status" value="1"/>
</dbReference>
<feature type="active site" description="Charge relay system" evidence="5">
    <location>
        <position position="251"/>
    </location>
</feature>
<feature type="active site" description="Charge relay system" evidence="5">
    <location>
        <position position="275"/>
    </location>
</feature>
<dbReference type="Gene3D" id="2.60.120.380">
    <property type="match status" value="1"/>
</dbReference>
<comment type="similarity">
    <text evidence="1 5">Belongs to the peptidase S8 family.</text>
</comment>
<dbReference type="Gene3D" id="3.40.50.200">
    <property type="entry name" value="Peptidase S8/S53 domain"/>
    <property type="match status" value="1"/>
</dbReference>
<name>A0A0Q4B7V8_9BACT</name>
<evidence type="ECO:0000256" key="1">
    <source>
        <dbReference type="ARBA" id="ARBA00011073"/>
    </source>
</evidence>
<keyword evidence="3 5" id="KW-0378">Hydrolase</keyword>
<feature type="domain" description="Peptidase S8/S53" evidence="7">
    <location>
        <begin position="242"/>
        <end position="512"/>
    </location>
</feature>
<dbReference type="Pfam" id="PF20009">
    <property type="entry name" value="GEVED"/>
    <property type="match status" value="1"/>
</dbReference>
<feature type="domain" description="Bacterial repeat" evidence="8">
    <location>
        <begin position="2406"/>
        <end position="2475"/>
    </location>
</feature>
<organism evidence="10 11">
    <name type="scientific">Candidatus [Bacteroides] periocalifornicus</name>
    <dbReference type="NCBI Taxonomy" id="1702214"/>
    <lineage>
        <taxon>Bacteria</taxon>
        <taxon>Pseudomonadati</taxon>
        <taxon>Bacteroidota</taxon>
    </lineage>
</organism>
<dbReference type="PANTHER" id="PTHR43806">
    <property type="entry name" value="PEPTIDASE S8"/>
    <property type="match status" value="1"/>
</dbReference>
<dbReference type="InterPro" id="IPR008969">
    <property type="entry name" value="CarboxyPept-like_regulatory"/>
</dbReference>
<proteinExistence type="inferred from homology"/>
<dbReference type="PATRIC" id="fig|1702214.3.peg.1547"/>
<accession>A0A0Q4B7V8</accession>
<feature type="domain" description="Bacterial repeat" evidence="8">
    <location>
        <begin position="2731"/>
        <end position="2802"/>
    </location>
</feature>
<dbReference type="InterPro" id="IPR023828">
    <property type="entry name" value="Peptidase_S8_Ser-AS"/>
</dbReference>
<dbReference type="InterPro" id="IPR022398">
    <property type="entry name" value="Peptidase_S8_His-AS"/>
</dbReference>
<dbReference type="InterPro" id="IPR008979">
    <property type="entry name" value="Galactose-bd-like_sf"/>
</dbReference>
<evidence type="ECO:0000313" key="10">
    <source>
        <dbReference type="EMBL" id="KQM08989.1"/>
    </source>
</evidence>
<dbReference type="PRINTS" id="PR00723">
    <property type="entry name" value="SUBTILISIN"/>
</dbReference>
<reference evidence="10" key="1">
    <citation type="submission" date="2015-08" db="EMBL/GenBank/DDBJ databases">
        <title>Candidatus Bacteriodes Periocalifornicus.</title>
        <authorList>
            <person name="McLean J.S."/>
            <person name="Kelley S."/>
        </authorList>
    </citation>
    <scope>NUCLEOTIDE SEQUENCE [LARGE SCALE GENOMIC DNA]</scope>
    <source>
        <strain evidence="10">12B</strain>
    </source>
</reference>
<evidence type="ECO:0000259" key="7">
    <source>
        <dbReference type="Pfam" id="PF00082"/>
    </source>
</evidence>
<dbReference type="SUPFAM" id="SSF49464">
    <property type="entry name" value="Carboxypeptidase regulatory domain-like"/>
    <property type="match status" value="2"/>
</dbReference>
<evidence type="ECO:0000259" key="8">
    <source>
        <dbReference type="Pfam" id="PF18998"/>
    </source>
</evidence>
<feature type="compositionally biased region" description="Low complexity" evidence="6">
    <location>
        <begin position="33"/>
        <end position="42"/>
    </location>
</feature>
<dbReference type="InterPro" id="IPR045474">
    <property type="entry name" value="GEVED"/>
</dbReference>
<keyword evidence="4 5" id="KW-0720">Serine protease</keyword>
<evidence type="ECO:0000259" key="9">
    <source>
        <dbReference type="Pfam" id="PF20009"/>
    </source>
</evidence>
<feature type="domain" description="Bacterial repeat" evidence="8">
    <location>
        <begin position="2336"/>
        <end position="2403"/>
    </location>
</feature>
<dbReference type="InterPro" id="IPR050131">
    <property type="entry name" value="Peptidase_S8_subtilisin-like"/>
</dbReference>
<evidence type="ECO:0008006" key="12">
    <source>
        <dbReference type="Google" id="ProtNLM"/>
    </source>
</evidence>
<keyword evidence="2 5" id="KW-0645">Protease</keyword>
<dbReference type="InterPro" id="IPR000209">
    <property type="entry name" value="Peptidase_S8/S53_dom"/>
</dbReference>
<dbReference type="Gene3D" id="2.60.40.1120">
    <property type="entry name" value="Carboxypeptidase-like, regulatory domain"/>
    <property type="match status" value="2"/>
</dbReference>
<dbReference type="PANTHER" id="PTHR43806:SF11">
    <property type="entry name" value="CEREVISIN-RELATED"/>
    <property type="match status" value="1"/>
</dbReference>
<dbReference type="PROSITE" id="PS00138">
    <property type="entry name" value="SUBTILASE_SER"/>
    <property type="match status" value="1"/>
</dbReference>
<feature type="domain" description="GEVED" evidence="9">
    <location>
        <begin position="1446"/>
        <end position="1518"/>
    </location>
</feature>
<dbReference type="PROSITE" id="PS51892">
    <property type="entry name" value="SUBTILASE"/>
    <property type="match status" value="1"/>
</dbReference>
<feature type="region of interest" description="Disordered" evidence="6">
    <location>
        <begin position="1"/>
        <end position="42"/>
    </location>
</feature>
<dbReference type="SUPFAM" id="SSF49899">
    <property type="entry name" value="Concanavalin A-like lectins/glucanases"/>
    <property type="match status" value="1"/>
</dbReference>
<dbReference type="GO" id="GO:0006508">
    <property type="term" value="P:proteolysis"/>
    <property type="evidence" value="ECO:0007669"/>
    <property type="project" value="UniProtKB-KW"/>
</dbReference>
<dbReference type="Gene3D" id="2.60.120.260">
    <property type="entry name" value="Galactose-binding domain-like"/>
    <property type="match status" value="1"/>
</dbReference>
<dbReference type="Pfam" id="PF00082">
    <property type="entry name" value="Peptidase_S8"/>
    <property type="match status" value="1"/>
</dbReference>
<dbReference type="PROSITE" id="PS00137">
    <property type="entry name" value="SUBTILASE_HIS"/>
    <property type="match status" value="1"/>
</dbReference>
<dbReference type="InterPro" id="IPR036852">
    <property type="entry name" value="Peptidase_S8/S53_dom_sf"/>
</dbReference>
<dbReference type="Pfam" id="PF18998">
    <property type="entry name" value="Flg_new_2"/>
    <property type="match status" value="4"/>
</dbReference>
<keyword evidence="11" id="KW-1185">Reference proteome</keyword>
<dbReference type="GO" id="GO:0004252">
    <property type="term" value="F:serine-type endopeptidase activity"/>
    <property type="evidence" value="ECO:0007669"/>
    <property type="project" value="UniProtKB-UniRule"/>
</dbReference>
<gene>
    <name evidence="10" type="ORF">AL399_04150</name>
</gene>
<evidence type="ECO:0000256" key="2">
    <source>
        <dbReference type="ARBA" id="ARBA00022670"/>
    </source>
</evidence>
<dbReference type="GO" id="GO:0005975">
    <property type="term" value="P:carbohydrate metabolic process"/>
    <property type="evidence" value="ECO:0007669"/>
    <property type="project" value="UniProtKB-ARBA"/>
</dbReference>
<comment type="caution">
    <text evidence="10">The sequence shown here is derived from an EMBL/GenBank/DDBJ whole genome shotgun (WGS) entry which is preliminary data.</text>
</comment>
<feature type="active site" description="Charge relay system" evidence="5">
    <location>
        <position position="458"/>
    </location>
</feature>